<sequence length="331" mass="37056">MTNKDISVVVPVFNCAAYLTQLLDSLFKQSGVSLEIIAVNDGSTDDSLAILADAARRDPRLVIVNQANQGLSAARNAGIAQATAPWLAFVDGDDWLASEALSTWLQQANRQQLDLLIGNGFTFTADPHLTPSRPLLHKQPWSEILSGQQWVIRSIEHNEWPHYVWLQLVRRELVTAHQLAFIPEMLHEDILWTTHLALVVQRVGFCDTPFYGYRTNPHSITHSPSPQALLARAHSYLKIINALVNLSATQQPPLCRALLRHANQESGHLFGLMRKRLPPSPERSALATEFRALGLAKALFQGAGNISEFWRAVRFSVTLWRYAQQKHSLSK</sequence>
<gene>
    <name evidence="4" type="primary">hyaD</name>
    <name evidence="4" type="ORF">ERS008530_02432</name>
</gene>
<dbReference type="InterPro" id="IPR029044">
    <property type="entry name" value="Nucleotide-diphossugar_trans"/>
</dbReference>
<dbReference type="InterPro" id="IPR001173">
    <property type="entry name" value="Glyco_trans_2-like"/>
</dbReference>
<dbReference type="PANTHER" id="PTHR22916">
    <property type="entry name" value="GLYCOSYLTRANSFERASE"/>
    <property type="match status" value="1"/>
</dbReference>
<proteinExistence type="predicted"/>
<name>A0A0T9MB39_YERIN</name>
<keyword evidence="1 4" id="KW-0328">Glycosyltransferase</keyword>
<dbReference type="eggNOG" id="COG0463">
    <property type="taxonomic scope" value="Bacteria"/>
</dbReference>
<dbReference type="CDD" id="cd00761">
    <property type="entry name" value="Glyco_tranf_GTA_type"/>
    <property type="match status" value="1"/>
</dbReference>
<evidence type="ECO:0000313" key="5">
    <source>
        <dbReference type="Proteomes" id="UP000038750"/>
    </source>
</evidence>
<dbReference type="Gene3D" id="3.90.550.10">
    <property type="entry name" value="Spore Coat Polysaccharide Biosynthesis Protein SpsA, Chain A"/>
    <property type="match status" value="1"/>
</dbReference>
<dbReference type="EMBL" id="CPZJ01000009">
    <property type="protein sequence ID" value="CNF90582.1"/>
    <property type="molecule type" value="Genomic_DNA"/>
</dbReference>
<evidence type="ECO:0000259" key="3">
    <source>
        <dbReference type="Pfam" id="PF00535"/>
    </source>
</evidence>
<evidence type="ECO:0000256" key="1">
    <source>
        <dbReference type="ARBA" id="ARBA00022676"/>
    </source>
</evidence>
<protein>
    <submittedName>
        <fullName evidence="4">Putative glycosyl transferase</fullName>
        <ecNumber evidence="4">2.4.1.212</ecNumber>
    </submittedName>
</protein>
<accession>A0A0T9MB39</accession>
<dbReference type="GO" id="GO:0050501">
    <property type="term" value="F:hyaluronan synthase activity"/>
    <property type="evidence" value="ECO:0007669"/>
    <property type="project" value="UniProtKB-EC"/>
</dbReference>
<evidence type="ECO:0000256" key="2">
    <source>
        <dbReference type="ARBA" id="ARBA00022679"/>
    </source>
</evidence>
<dbReference type="RefSeq" id="WP_042568743.1">
    <property type="nucleotide sequence ID" value="NZ_CABHXJ010000045.1"/>
</dbReference>
<dbReference type="Proteomes" id="UP000038750">
    <property type="component" value="Unassembled WGS sequence"/>
</dbReference>
<evidence type="ECO:0000313" key="4">
    <source>
        <dbReference type="EMBL" id="CNF90582.1"/>
    </source>
</evidence>
<keyword evidence="2 4" id="KW-0808">Transferase</keyword>
<feature type="domain" description="Glycosyltransferase 2-like" evidence="3">
    <location>
        <begin position="7"/>
        <end position="133"/>
    </location>
</feature>
<dbReference type="PANTHER" id="PTHR22916:SF51">
    <property type="entry name" value="GLYCOSYLTRANSFERASE EPSH-RELATED"/>
    <property type="match status" value="1"/>
</dbReference>
<dbReference type="STRING" id="631.CH53_1507"/>
<dbReference type="AlphaFoldDB" id="A0A0T9MB39"/>
<dbReference type="KEGG" id="yin:CH53_1507"/>
<reference evidence="4 5" key="1">
    <citation type="submission" date="2015-03" db="EMBL/GenBank/DDBJ databases">
        <authorList>
            <person name="Murphy D."/>
        </authorList>
    </citation>
    <scope>NUCLEOTIDE SEQUENCE [LARGE SCALE GENOMIC DNA]</scope>
    <source>
        <strain evidence="4 5">BR165/97</strain>
    </source>
</reference>
<dbReference type="EC" id="2.4.1.212" evidence="4"/>
<organism evidence="4 5">
    <name type="scientific">Yersinia intermedia</name>
    <dbReference type="NCBI Taxonomy" id="631"/>
    <lineage>
        <taxon>Bacteria</taxon>
        <taxon>Pseudomonadati</taxon>
        <taxon>Pseudomonadota</taxon>
        <taxon>Gammaproteobacteria</taxon>
        <taxon>Enterobacterales</taxon>
        <taxon>Yersiniaceae</taxon>
        <taxon>Yersinia</taxon>
    </lineage>
</organism>
<dbReference type="Pfam" id="PF00535">
    <property type="entry name" value="Glycos_transf_2"/>
    <property type="match status" value="1"/>
</dbReference>
<dbReference type="SUPFAM" id="SSF53448">
    <property type="entry name" value="Nucleotide-diphospho-sugar transferases"/>
    <property type="match status" value="1"/>
</dbReference>